<gene>
    <name evidence="2" type="ORF">PPAR1163_LOCUS4364</name>
</gene>
<feature type="signal peptide" evidence="1">
    <location>
        <begin position="1"/>
        <end position="28"/>
    </location>
</feature>
<evidence type="ECO:0000313" key="2">
    <source>
        <dbReference type="EMBL" id="CAD9246012.1"/>
    </source>
</evidence>
<organism evidence="2">
    <name type="scientific">Phaeomonas parva</name>
    <dbReference type="NCBI Taxonomy" id="124430"/>
    <lineage>
        <taxon>Eukaryota</taxon>
        <taxon>Sar</taxon>
        <taxon>Stramenopiles</taxon>
        <taxon>Ochrophyta</taxon>
        <taxon>Pinguiophyceae</taxon>
        <taxon>Pinguiochrysidales</taxon>
        <taxon>Pinguiochrysidaceae</taxon>
        <taxon>Phaeomonas</taxon>
    </lineage>
</organism>
<feature type="chain" id="PRO_5031409835" evidence="1">
    <location>
        <begin position="29"/>
        <end position="190"/>
    </location>
</feature>
<sequence>MGLGALGKRRHAVAAALLLPLLAPGVVSYGSPFSLAHGSIFRKITDNEYFRDAVGAPRRLGRRRLASPSLANCTIADHPNTLDDWECENGAFFKVAALDKYQHADLCCPCLLDCVPDDGDTECEALEHLGNLNVTQCVNKFEEVALYNGACTQQELDETPGYASAAKPRRKASPQTFHLTDAWLSPTAAR</sequence>
<accession>A0A7S1TSU7</accession>
<evidence type="ECO:0000256" key="1">
    <source>
        <dbReference type="SAM" id="SignalP"/>
    </source>
</evidence>
<proteinExistence type="predicted"/>
<name>A0A7S1TSU7_9STRA</name>
<keyword evidence="1" id="KW-0732">Signal</keyword>
<protein>
    <submittedName>
        <fullName evidence="2">Uncharacterized protein</fullName>
    </submittedName>
</protein>
<dbReference type="AlphaFoldDB" id="A0A7S1TSU7"/>
<reference evidence="2" key="1">
    <citation type="submission" date="2021-01" db="EMBL/GenBank/DDBJ databases">
        <authorList>
            <person name="Corre E."/>
            <person name="Pelletier E."/>
            <person name="Niang G."/>
            <person name="Scheremetjew M."/>
            <person name="Finn R."/>
            <person name="Kale V."/>
            <person name="Holt S."/>
            <person name="Cochrane G."/>
            <person name="Meng A."/>
            <person name="Brown T."/>
            <person name="Cohen L."/>
        </authorList>
    </citation>
    <scope>NUCLEOTIDE SEQUENCE</scope>
    <source>
        <strain evidence="2">CCMP2877</strain>
    </source>
</reference>
<dbReference type="EMBL" id="HBGJ01007027">
    <property type="protein sequence ID" value="CAD9246012.1"/>
    <property type="molecule type" value="Transcribed_RNA"/>
</dbReference>